<feature type="signal peptide" evidence="8">
    <location>
        <begin position="1"/>
        <end position="19"/>
    </location>
</feature>
<evidence type="ECO:0000256" key="5">
    <source>
        <dbReference type="ARBA" id="ARBA00022801"/>
    </source>
</evidence>
<dbReference type="Pfam" id="PF14521">
    <property type="entry name" value="Aspzincin_M35"/>
    <property type="match status" value="1"/>
</dbReference>
<gene>
    <name evidence="10" type="ORF">AAF712_007089</name>
</gene>
<reference evidence="10 11" key="1">
    <citation type="submission" date="2024-05" db="EMBL/GenBank/DDBJ databases">
        <title>A draft genome resource for the thread blight pathogen Marasmius tenuissimus strain MS-2.</title>
        <authorList>
            <person name="Yulfo-Soto G.E."/>
            <person name="Baruah I.K."/>
            <person name="Amoako-Attah I."/>
            <person name="Bukari Y."/>
            <person name="Meinhardt L.W."/>
            <person name="Bailey B.A."/>
            <person name="Cohen S.P."/>
        </authorList>
    </citation>
    <scope>NUCLEOTIDE SEQUENCE [LARGE SCALE GENOMIC DNA]</scope>
    <source>
        <strain evidence="10 11">MS-2</strain>
    </source>
</reference>
<evidence type="ECO:0000256" key="1">
    <source>
        <dbReference type="ARBA" id="ARBA00001947"/>
    </source>
</evidence>
<dbReference type="Gene3D" id="3.40.390.10">
    <property type="entry name" value="Collagenase (Catalytic Domain)"/>
    <property type="match status" value="1"/>
</dbReference>
<evidence type="ECO:0000313" key="11">
    <source>
        <dbReference type="Proteomes" id="UP001437256"/>
    </source>
</evidence>
<evidence type="ECO:0000256" key="7">
    <source>
        <dbReference type="ARBA" id="ARBA00023049"/>
    </source>
</evidence>
<feature type="domain" description="Lysine-specific metallo-endopeptidase" evidence="9">
    <location>
        <begin position="213"/>
        <end position="353"/>
    </location>
</feature>
<evidence type="ECO:0000256" key="3">
    <source>
        <dbReference type="ARBA" id="ARBA00022670"/>
    </source>
</evidence>
<keyword evidence="4" id="KW-0479">Metal-binding</keyword>
<keyword evidence="6" id="KW-0862">Zinc</keyword>
<dbReference type="InterPro" id="IPR029463">
    <property type="entry name" value="Lys_MEP"/>
</dbReference>
<keyword evidence="7" id="KW-0482">Metalloprotease</keyword>
<protein>
    <recommendedName>
        <fullName evidence="9">Lysine-specific metallo-endopeptidase domain-containing protein</fullName>
    </recommendedName>
</protein>
<evidence type="ECO:0000256" key="8">
    <source>
        <dbReference type="SAM" id="SignalP"/>
    </source>
</evidence>
<dbReference type="EMBL" id="JBBXMP010000041">
    <property type="protein sequence ID" value="KAL0065961.1"/>
    <property type="molecule type" value="Genomic_DNA"/>
</dbReference>
<comment type="cofactor">
    <cofactor evidence="1">
        <name>Zn(2+)</name>
        <dbReference type="ChEBI" id="CHEBI:29105"/>
    </cofactor>
</comment>
<feature type="chain" id="PRO_5046110126" description="Lysine-specific metallo-endopeptidase domain-containing protein" evidence="8">
    <location>
        <begin position="20"/>
        <end position="374"/>
    </location>
</feature>
<dbReference type="SUPFAM" id="SSF55486">
    <property type="entry name" value="Metalloproteases ('zincins'), catalytic domain"/>
    <property type="match status" value="1"/>
</dbReference>
<keyword evidence="3" id="KW-0645">Protease</keyword>
<comment type="similarity">
    <text evidence="2">Belongs to the peptidase M35 family.</text>
</comment>
<sequence length="374" mass="40121">MFRPAAFVLLTALTKLALALNQGDLTVSLQAVESSVKTVDDIIITAIVANPTDSDVRVLKVENVLDTSASESFAIKSSDGKEVPFTGVHATYDFSHESLYVTIPAGQSYAVNHTVTSFYDFSSFAPGTSFSFSSSRNTFQSGVDDAPLTLDINSVDVTVTDSVSFSPFFTSLDDISTFASTPVCSDGNKRQVIVDSLKYARSLAGGAATDIKNNPGGSHFTTWFGGNNVNDIWFNLDRVAGDQTTRDINCQQDHADARSYCTNNPGVIAYTVIYSDGRTPIYVCELFFQAGTTPSVCDTLAARSYESTMSSRGGIILHELAHAVFGADDVTYGCGASSRLSAADKKRNADGYRCAGLNVYLDWNCVNGPRAIED</sequence>
<dbReference type="PANTHER" id="PTHR37016">
    <property type="match status" value="1"/>
</dbReference>
<comment type="caution">
    <text evidence="10">The sequence shown here is derived from an EMBL/GenBank/DDBJ whole genome shotgun (WGS) entry which is preliminary data.</text>
</comment>
<dbReference type="Gene3D" id="2.60.40.2970">
    <property type="match status" value="1"/>
</dbReference>
<keyword evidence="8" id="KW-0732">Signal</keyword>
<dbReference type="InterPro" id="IPR050414">
    <property type="entry name" value="Fungal_M35_metalloproteases"/>
</dbReference>
<evidence type="ECO:0000259" key="9">
    <source>
        <dbReference type="Pfam" id="PF14521"/>
    </source>
</evidence>
<dbReference type="Proteomes" id="UP001437256">
    <property type="component" value="Unassembled WGS sequence"/>
</dbReference>
<dbReference type="PANTHER" id="PTHR37016:SF3">
    <property type="entry name" value="NEUTRAL PROTEASE 2-RELATED"/>
    <property type="match status" value="1"/>
</dbReference>
<evidence type="ECO:0000256" key="6">
    <source>
        <dbReference type="ARBA" id="ARBA00022833"/>
    </source>
</evidence>
<name>A0ABR2ZW53_9AGAR</name>
<proteinExistence type="inferred from homology"/>
<keyword evidence="11" id="KW-1185">Reference proteome</keyword>
<keyword evidence="5" id="KW-0378">Hydrolase</keyword>
<organism evidence="10 11">
    <name type="scientific">Marasmius tenuissimus</name>
    <dbReference type="NCBI Taxonomy" id="585030"/>
    <lineage>
        <taxon>Eukaryota</taxon>
        <taxon>Fungi</taxon>
        <taxon>Dikarya</taxon>
        <taxon>Basidiomycota</taxon>
        <taxon>Agaricomycotina</taxon>
        <taxon>Agaricomycetes</taxon>
        <taxon>Agaricomycetidae</taxon>
        <taxon>Agaricales</taxon>
        <taxon>Marasmiineae</taxon>
        <taxon>Marasmiaceae</taxon>
        <taxon>Marasmius</taxon>
    </lineage>
</organism>
<evidence type="ECO:0000256" key="4">
    <source>
        <dbReference type="ARBA" id="ARBA00022723"/>
    </source>
</evidence>
<accession>A0ABR2ZW53</accession>
<evidence type="ECO:0000313" key="10">
    <source>
        <dbReference type="EMBL" id="KAL0065961.1"/>
    </source>
</evidence>
<dbReference type="InterPro" id="IPR024079">
    <property type="entry name" value="MetalloPept_cat_dom_sf"/>
</dbReference>
<evidence type="ECO:0000256" key="2">
    <source>
        <dbReference type="ARBA" id="ARBA00010279"/>
    </source>
</evidence>